<organism evidence="2">
    <name type="scientific">Salvia splendens</name>
    <name type="common">Scarlet sage</name>
    <dbReference type="NCBI Taxonomy" id="180675"/>
    <lineage>
        <taxon>Eukaryota</taxon>
        <taxon>Viridiplantae</taxon>
        <taxon>Streptophyta</taxon>
        <taxon>Embryophyta</taxon>
        <taxon>Tracheophyta</taxon>
        <taxon>Spermatophyta</taxon>
        <taxon>Magnoliopsida</taxon>
        <taxon>eudicotyledons</taxon>
        <taxon>Gunneridae</taxon>
        <taxon>Pentapetalae</taxon>
        <taxon>asterids</taxon>
        <taxon>lamiids</taxon>
        <taxon>Lamiales</taxon>
        <taxon>Lamiaceae</taxon>
        <taxon>Nepetoideae</taxon>
        <taxon>Mentheae</taxon>
        <taxon>Salviinae</taxon>
        <taxon>Salvia</taxon>
        <taxon>Salvia subgen. Calosphace</taxon>
        <taxon>core Calosphace</taxon>
    </lineage>
</organism>
<evidence type="ECO:0000313" key="2">
    <source>
        <dbReference type="EMBL" id="KAG6385409.1"/>
    </source>
</evidence>
<evidence type="ECO:0000313" key="3">
    <source>
        <dbReference type="Proteomes" id="UP000298416"/>
    </source>
</evidence>
<gene>
    <name evidence="2" type="ORF">SASPL_154244</name>
</gene>
<comment type="caution">
    <text evidence="2">The sequence shown here is derived from an EMBL/GenBank/DDBJ whole genome shotgun (WGS) entry which is preliminary data.</text>
</comment>
<sequence length="108" mass="12051">MAECRLGGRRGDARGSSRGGGCGDLPNEEVARQRDPLFNDVFRSSDADEPSKNNNSNIFSMPVYDTLVYDEDIISMLGYDKLVYDENIVSMSVYDMPVYSEDILPMPV</sequence>
<evidence type="ECO:0000256" key="1">
    <source>
        <dbReference type="SAM" id="MobiDB-lite"/>
    </source>
</evidence>
<reference evidence="2" key="2">
    <citation type="submission" date="2020-08" db="EMBL/GenBank/DDBJ databases">
        <title>Plant Genome Project.</title>
        <authorList>
            <person name="Zhang R.-G."/>
        </authorList>
    </citation>
    <scope>NUCLEOTIDE SEQUENCE</scope>
    <source>
        <strain evidence="2">Huo1</strain>
        <tissue evidence="2">Leaf</tissue>
    </source>
</reference>
<feature type="region of interest" description="Disordered" evidence="1">
    <location>
        <begin position="1"/>
        <end position="34"/>
    </location>
</feature>
<protein>
    <submittedName>
        <fullName evidence="2">Uncharacterized protein</fullName>
    </submittedName>
</protein>
<dbReference type="EMBL" id="PNBA02000022">
    <property type="protein sequence ID" value="KAG6385409.1"/>
    <property type="molecule type" value="Genomic_DNA"/>
</dbReference>
<proteinExistence type="predicted"/>
<reference evidence="2" key="1">
    <citation type="submission" date="2018-01" db="EMBL/GenBank/DDBJ databases">
        <authorList>
            <person name="Mao J.F."/>
        </authorList>
    </citation>
    <scope>NUCLEOTIDE SEQUENCE</scope>
    <source>
        <strain evidence="2">Huo1</strain>
        <tissue evidence="2">Leaf</tissue>
    </source>
</reference>
<name>A0A8X8YZ41_SALSN</name>
<keyword evidence="3" id="KW-1185">Reference proteome</keyword>
<dbReference type="Proteomes" id="UP000298416">
    <property type="component" value="Unassembled WGS sequence"/>
</dbReference>
<accession>A0A8X8YZ41</accession>
<dbReference type="AlphaFoldDB" id="A0A8X8YZ41"/>